<dbReference type="EMBL" id="JACFXV010000059">
    <property type="protein sequence ID" value="MBA5778220.1"/>
    <property type="molecule type" value="Genomic_DNA"/>
</dbReference>
<accession>A0A839AEI1</accession>
<sequence>MADNTDIEWTDATWNVVTGCAVVSPGCTNCYAMKLAGRRLQHHPSRAGLTRPSKAGPVWTGEVRFNEQWLDQPLRWKRPRRIFVAAHGDLFHEAVPDEVLDEVFAIMALCPQHTFQVLTKRSKRMREYLRDPNTPFRVADMATVVGRHLPDGHPGWQRGNWRASPIIGCTQPANWPLTNVWIGVSVEDQTRADERIPDLLATPTAIRFVSAEPLLGPVDFLAFQEGIPGNEWLTWLDGIDWIIVGGESGPDARPMHPDWARSIRDQCAAAGTAFFFKQWGEWAPQVGAVDGWNIDDNPEISRFDHRDWEGGHWGEPYRPMWCDEVDDDTVSRIGKSRAGRLLDGVEHNAMPEVAR</sequence>
<evidence type="ECO:0000313" key="1">
    <source>
        <dbReference type="EMBL" id="MBA5778220.1"/>
    </source>
</evidence>
<gene>
    <name evidence="1" type="ORF">H2509_13915</name>
</gene>
<proteinExistence type="predicted"/>
<organism evidence="1 2">
    <name type="scientific">Stappia albiluteola</name>
    <dbReference type="NCBI Taxonomy" id="2758565"/>
    <lineage>
        <taxon>Bacteria</taxon>
        <taxon>Pseudomonadati</taxon>
        <taxon>Pseudomonadota</taxon>
        <taxon>Alphaproteobacteria</taxon>
        <taxon>Hyphomicrobiales</taxon>
        <taxon>Stappiaceae</taxon>
        <taxon>Stappia</taxon>
    </lineage>
</organism>
<comment type="caution">
    <text evidence="1">The sequence shown here is derived from an EMBL/GenBank/DDBJ whole genome shotgun (WGS) entry which is preliminary data.</text>
</comment>
<protein>
    <submittedName>
        <fullName evidence="1">Phage Gp37/Gp68 family protein</fullName>
    </submittedName>
</protein>
<reference evidence="1 2" key="1">
    <citation type="submission" date="2020-07" db="EMBL/GenBank/DDBJ databases">
        <title>Stappia sp., F7233, whole genome shotgun sequencing project.</title>
        <authorList>
            <person name="Jiang S."/>
            <person name="Liu Z.W."/>
            <person name="Du Z.J."/>
        </authorList>
    </citation>
    <scope>NUCLEOTIDE SEQUENCE [LARGE SCALE GENOMIC DNA]</scope>
    <source>
        <strain evidence="1 2">F7233</strain>
    </source>
</reference>
<keyword evidence="2" id="KW-1185">Reference proteome</keyword>
<dbReference type="InterPro" id="IPR011101">
    <property type="entry name" value="DUF5131"/>
</dbReference>
<evidence type="ECO:0000313" key="2">
    <source>
        <dbReference type="Proteomes" id="UP000541109"/>
    </source>
</evidence>
<dbReference type="Pfam" id="PF07505">
    <property type="entry name" value="DUF5131"/>
    <property type="match status" value="1"/>
</dbReference>
<dbReference type="AlphaFoldDB" id="A0A839AEI1"/>
<dbReference type="RefSeq" id="WP_182166270.1">
    <property type="nucleotide sequence ID" value="NZ_JACFXV010000059.1"/>
</dbReference>
<name>A0A839AEI1_9HYPH</name>
<dbReference type="Proteomes" id="UP000541109">
    <property type="component" value="Unassembled WGS sequence"/>
</dbReference>